<protein>
    <submittedName>
        <fullName evidence="2">PTS sugar transporter subunit IIA</fullName>
    </submittedName>
</protein>
<name>A0AB73HH76_PEDPE</name>
<comment type="caution">
    <text evidence="2">The sequence shown here is derived from an EMBL/GenBank/DDBJ whole genome shotgun (WGS) entry which is preliminary data.</text>
</comment>
<dbReference type="InterPro" id="IPR002178">
    <property type="entry name" value="PTS_EIIA_type-2_dom"/>
</dbReference>
<organism evidence="2 3">
    <name type="scientific">Pediococcus pentosaceus</name>
    <dbReference type="NCBI Taxonomy" id="1255"/>
    <lineage>
        <taxon>Bacteria</taxon>
        <taxon>Bacillati</taxon>
        <taxon>Bacillota</taxon>
        <taxon>Bacilli</taxon>
        <taxon>Lactobacillales</taxon>
        <taxon>Lactobacillaceae</taxon>
        <taxon>Pediococcus</taxon>
    </lineage>
</organism>
<dbReference type="PANTHER" id="PTHR47738">
    <property type="entry name" value="PTS SYSTEM FRUCTOSE-LIKE EIIA COMPONENT-RELATED"/>
    <property type="match status" value="1"/>
</dbReference>
<proteinExistence type="predicted"/>
<dbReference type="Pfam" id="PF00359">
    <property type="entry name" value="PTS_EIIA_2"/>
    <property type="match status" value="1"/>
</dbReference>
<dbReference type="EMBL" id="JADOFP010000014">
    <property type="protein sequence ID" value="MBF7115808.1"/>
    <property type="molecule type" value="Genomic_DNA"/>
</dbReference>
<evidence type="ECO:0000259" key="1">
    <source>
        <dbReference type="PROSITE" id="PS51094"/>
    </source>
</evidence>
<evidence type="ECO:0000313" key="2">
    <source>
        <dbReference type="EMBL" id="MBF7115808.1"/>
    </source>
</evidence>
<dbReference type="Gene3D" id="3.40.930.10">
    <property type="entry name" value="Mannitol-specific EII, Chain A"/>
    <property type="match status" value="1"/>
</dbReference>
<dbReference type="AlphaFoldDB" id="A0AB73HH76"/>
<reference evidence="2" key="1">
    <citation type="submission" date="2020-11" db="EMBL/GenBank/DDBJ databases">
        <title>Antibiotic susceptibility profiles of Pediococcus pentosaceus from various origins and their implications for the safety assessment of strains with food-technology applications.</title>
        <authorList>
            <person name="Shani N."/>
            <person name="Oberhaensli S."/>
            <person name="Arias E."/>
        </authorList>
    </citation>
    <scope>NUCLEOTIDE SEQUENCE</scope>
    <source>
        <strain evidence="2">FAM 24207</strain>
    </source>
</reference>
<gene>
    <name evidence="2" type="ORF">ITQ90_10205</name>
</gene>
<feature type="domain" description="PTS EIIA type-2" evidence="1">
    <location>
        <begin position="6"/>
        <end position="133"/>
    </location>
</feature>
<accession>A0AB73HH76</accession>
<dbReference type="InterPro" id="IPR051541">
    <property type="entry name" value="PTS_SugarTrans_NitroReg"/>
</dbReference>
<dbReference type="InterPro" id="IPR016152">
    <property type="entry name" value="PTrfase/Anion_transptr"/>
</dbReference>
<evidence type="ECO:0000313" key="3">
    <source>
        <dbReference type="Proteomes" id="UP001194632"/>
    </source>
</evidence>
<sequence>MSEYSKLFDQALILNNIDAKNRQDLFSQVATVLKREGYVEDTYLDALNKREDEFPTGVITEYLPIALPHANPVNVKKPFIAVVQLNNPVHVLQMGLNEDEETQTFFFLGIVKETQDLQVRTCLESFQEYSQEG</sequence>
<keyword evidence="2" id="KW-0762">Sugar transport</keyword>
<keyword evidence="2" id="KW-0813">Transport</keyword>
<dbReference type="Proteomes" id="UP001194632">
    <property type="component" value="Unassembled WGS sequence"/>
</dbReference>
<dbReference type="PANTHER" id="PTHR47738:SF3">
    <property type="entry name" value="PHOSPHOTRANSFERASE SYSTEM MANNITOL_FRUCTOSE-SPECIFIC IIA DOMAIN CONTAINING PROTEIN"/>
    <property type="match status" value="1"/>
</dbReference>
<dbReference type="SUPFAM" id="SSF55804">
    <property type="entry name" value="Phoshotransferase/anion transport protein"/>
    <property type="match status" value="1"/>
</dbReference>
<dbReference type="RefSeq" id="WP_195750095.1">
    <property type="nucleotide sequence ID" value="NZ_JADOFP010000014.1"/>
</dbReference>
<dbReference type="PROSITE" id="PS51094">
    <property type="entry name" value="PTS_EIIA_TYPE_2"/>
    <property type="match status" value="1"/>
</dbReference>